<organism evidence="2 3">
    <name type="scientific">Pseudonocardia yuanmonensis</name>
    <dbReference type="NCBI Taxonomy" id="1095914"/>
    <lineage>
        <taxon>Bacteria</taxon>
        <taxon>Bacillati</taxon>
        <taxon>Actinomycetota</taxon>
        <taxon>Actinomycetes</taxon>
        <taxon>Pseudonocardiales</taxon>
        <taxon>Pseudonocardiaceae</taxon>
        <taxon>Pseudonocardia</taxon>
    </lineage>
</organism>
<protein>
    <submittedName>
        <fullName evidence="2">MerR family transcriptional regulator</fullName>
    </submittedName>
</protein>
<dbReference type="EMBL" id="BAABIC010000011">
    <property type="protein sequence ID" value="GAA4694111.1"/>
    <property type="molecule type" value="Genomic_DNA"/>
</dbReference>
<reference evidence="3" key="1">
    <citation type="journal article" date="2019" name="Int. J. Syst. Evol. Microbiol.">
        <title>The Global Catalogue of Microorganisms (GCM) 10K type strain sequencing project: providing services to taxonomists for standard genome sequencing and annotation.</title>
        <authorList>
            <consortium name="The Broad Institute Genomics Platform"/>
            <consortium name="The Broad Institute Genome Sequencing Center for Infectious Disease"/>
            <person name="Wu L."/>
            <person name="Ma J."/>
        </authorList>
    </citation>
    <scope>NUCLEOTIDE SEQUENCE [LARGE SCALE GENOMIC DNA]</scope>
    <source>
        <strain evidence="3">JCM 18055</strain>
    </source>
</reference>
<dbReference type="PROSITE" id="PS50937">
    <property type="entry name" value="HTH_MERR_2"/>
    <property type="match status" value="1"/>
</dbReference>
<sequence length="299" mass="32360">MSVSTQNQPESPLTIQQVSALLAVPVSTLRTWEHRYSVPGVVRTRGGHRRYPAQVIDELRIIRDEIARGRRAGDAATTARLLVDSDEPGRDLVDRFLDAARAMDQRGVRCCLDDAARLLGLGATVDLVLVPAMRRIGHWWEIGMCDVGHEHLATEAARTWIARTVAFAPEPRRVGCVLLACGPRDLHSLGLEAFGMVLVADGRACRVLGARTPVPSLVIAAEAPDVVAVVVVSHLSLGRRPAVAALEAAAALGRPTFHAGNAFLTRPSRRRVPGLYLGESHRDAARLLEETLARASLDD</sequence>
<accession>A0ABP8WUM6</accession>
<proteinExistence type="predicted"/>
<dbReference type="Pfam" id="PF13411">
    <property type="entry name" value="MerR_1"/>
    <property type="match status" value="1"/>
</dbReference>
<dbReference type="SUPFAM" id="SSF46955">
    <property type="entry name" value="Putative DNA-binding domain"/>
    <property type="match status" value="1"/>
</dbReference>
<dbReference type="RefSeq" id="WP_345381590.1">
    <property type="nucleotide sequence ID" value="NZ_BAABIC010000011.1"/>
</dbReference>
<name>A0ABP8WUM6_9PSEU</name>
<dbReference type="Gene3D" id="3.40.50.280">
    <property type="entry name" value="Cobalamin-binding domain"/>
    <property type="match status" value="1"/>
</dbReference>
<dbReference type="InterPro" id="IPR036724">
    <property type="entry name" value="Cobalamin-bd_sf"/>
</dbReference>
<dbReference type="SMART" id="SM00422">
    <property type="entry name" value="HTH_MERR"/>
    <property type="match status" value="1"/>
</dbReference>
<gene>
    <name evidence="2" type="ORF">GCM10023215_34610</name>
</gene>
<evidence type="ECO:0000259" key="1">
    <source>
        <dbReference type="PROSITE" id="PS50937"/>
    </source>
</evidence>
<dbReference type="Gene3D" id="1.10.1240.10">
    <property type="entry name" value="Methionine synthase domain"/>
    <property type="match status" value="1"/>
</dbReference>
<dbReference type="InterPro" id="IPR009061">
    <property type="entry name" value="DNA-bd_dom_put_sf"/>
</dbReference>
<dbReference type="InterPro" id="IPR003759">
    <property type="entry name" value="Cbl-bd_cap"/>
</dbReference>
<evidence type="ECO:0000313" key="3">
    <source>
        <dbReference type="Proteomes" id="UP001500325"/>
    </source>
</evidence>
<dbReference type="InterPro" id="IPR000551">
    <property type="entry name" value="MerR-type_HTH_dom"/>
</dbReference>
<dbReference type="InterPro" id="IPR036594">
    <property type="entry name" value="Meth_synthase_dom"/>
</dbReference>
<dbReference type="Gene3D" id="1.10.1660.10">
    <property type="match status" value="1"/>
</dbReference>
<evidence type="ECO:0000313" key="2">
    <source>
        <dbReference type="EMBL" id="GAA4694111.1"/>
    </source>
</evidence>
<comment type="caution">
    <text evidence="2">The sequence shown here is derived from an EMBL/GenBank/DDBJ whole genome shotgun (WGS) entry which is preliminary data.</text>
</comment>
<feature type="domain" description="HTH merR-type" evidence="1">
    <location>
        <begin position="12"/>
        <end position="63"/>
    </location>
</feature>
<keyword evidence="3" id="KW-1185">Reference proteome</keyword>
<dbReference type="Pfam" id="PF02607">
    <property type="entry name" value="B12-binding_2"/>
    <property type="match status" value="1"/>
</dbReference>
<dbReference type="SUPFAM" id="SSF52242">
    <property type="entry name" value="Cobalamin (vitamin B12)-binding domain"/>
    <property type="match status" value="1"/>
</dbReference>
<dbReference type="Proteomes" id="UP001500325">
    <property type="component" value="Unassembled WGS sequence"/>
</dbReference>